<protein>
    <submittedName>
        <fullName evidence="2">Uncharacterized protein</fullName>
    </submittedName>
</protein>
<proteinExistence type="predicted"/>
<sequence>MNQLSKTEQVLKEMRQYLIDILVLSEIRWTGNGLEKFSDGYVMAFSGHPSVHRAGAQCPVSGKEITQLLEEDKEDKDAQAGSSDGKDDSVEAKDLELSDRSKEDSGLPLRL</sequence>
<gene>
    <name evidence="2" type="ORF">QYM36_017981</name>
</gene>
<feature type="region of interest" description="Disordered" evidence="1">
    <location>
        <begin position="70"/>
        <end position="111"/>
    </location>
</feature>
<name>A0AA88H394_ARTSF</name>
<dbReference type="Proteomes" id="UP001187531">
    <property type="component" value="Unassembled WGS sequence"/>
</dbReference>
<evidence type="ECO:0000313" key="3">
    <source>
        <dbReference type="Proteomes" id="UP001187531"/>
    </source>
</evidence>
<evidence type="ECO:0000256" key="1">
    <source>
        <dbReference type="SAM" id="MobiDB-lite"/>
    </source>
</evidence>
<evidence type="ECO:0000313" key="2">
    <source>
        <dbReference type="EMBL" id="KAK2703688.1"/>
    </source>
</evidence>
<comment type="caution">
    <text evidence="2">The sequence shown here is derived from an EMBL/GenBank/DDBJ whole genome shotgun (WGS) entry which is preliminary data.</text>
</comment>
<accession>A0AA88H394</accession>
<organism evidence="2 3">
    <name type="scientific">Artemia franciscana</name>
    <name type="common">Brine shrimp</name>
    <name type="synonym">Artemia sanfranciscana</name>
    <dbReference type="NCBI Taxonomy" id="6661"/>
    <lineage>
        <taxon>Eukaryota</taxon>
        <taxon>Metazoa</taxon>
        <taxon>Ecdysozoa</taxon>
        <taxon>Arthropoda</taxon>
        <taxon>Crustacea</taxon>
        <taxon>Branchiopoda</taxon>
        <taxon>Anostraca</taxon>
        <taxon>Artemiidae</taxon>
        <taxon>Artemia</taxon>
    </lineage>
</organism>
<dbReference type="AlphaFoldDB" id="A0AA88H394"/>
<feature type="compositionally biased region" description="Basic and acidic residues" evidence="1">
    <location>
        <begin position="84"/>
        <end position="105"/>
    </location>
</feature>
<keyword evidence="3" id="KW-1185">Reference proteome</keyword>
<reference evidence="2" key="1">
    <citation type="submission" date="2023-07" db="EMBL/GenBank/DDBJ databases">
        <title>Chromosome-level genome assembly of Artemia franciscana.</title>
        <authorList>
            <person name="Jo E."/>
        </authorList>
    </citation>
    <scope>NUCLEOTIDE SEQUENCE</scope>
    <source>
        <tissue evidence="2">Whole body</tissue>
    </source>
</reference>
<dbReference type="EMBL" id="JAVRJZ010000079">
    <property type="protein sequence ID" value="KAK2703688.1"/>
    <property type="molecule type" value="Genomic_DNA"/>
</dbReference>